<evidence type="ECO:0000313" key="8">
    <source>
        <dbReference type="EMBL" id="SCO64892.1"/>
    </source>
</evidence>
<dbReference type="GO" id="GO:0005524">
    <property type="term" value="F:ATP binding"/>
    <property type="evidence" value="ECO:0007669"/>
    <property type="project" value="UniProtKB-KW"/>
</dbReference>
<dbReference type="VEuPathDB" id="PlasmoDB:PVP01_0103700"/>
<feature type="compositionally biased region" description="Polar residues" evidence="6">
    <location>
        <begin position="282"/>
        <end position="291"/>
    </location>
</feature>
<feature type="compositionally biased region" description="Basic and acidic residues" evidence="6">
    <location>
        <begin position="746"/>
        <end position="760"/>
    </location>
</feature>
<dbReference type="GO" id="GO:0005829">
    <property type="term" value="C:cytosol"/>
    <property type="evidence" value="ECO:0007669"/>
    <property type="project" value="TreeGrafter"/>
</dbReference>
<feature type="region of interest" description="Disordered" evidence="6">
    <location>
        <begin position="580"/>
        <end position="642"/>
    </location>
</feature>
<organism evidence="8 9">
    <name type="scientific">Plasmodium vivax</name>
    <name type="common">malaria parasite P. vivax</name>
    <dbReference type="NCBI Taxonomy" id="5855"/>
    <lineage>
        <taxon>Eukaryota</taxon>
        <taxon>Sar</taxon>
        <taxon>Alveolata</taxon>
        <taxon>Apicomplexa</taxon>
        <taxon>Aconoidasida</taxon>
        <taxon>Haemosporida</taxon>
        <taxon>Plasmodiidae</taxon>
        <taxon>Plasmodium</taxon>
        <taxon>Plasmodium (Plasmodium)</taxon>
    </lineage>
</organism>
<dbReference type="GO" id="GO:0035194">
    <property type="term" value="P:regulatory ncRNA-mediated post-transcriptional gene silencing"/>
    <property type="evidence" value="ECO:0007669"/>
    <property type="project" value="TreeGrafter"/>
</dbReference>
<dbReference type="InterPro" id="IPR014001">
    <property type="entry name" value="Helicase_ATP-bd"/>
</dbReference>
<dbReference type="GO" id="GO:0003678">
    <property type="term" value="F:DNA helicase activity"/>
    <property type="evidence" value="ECO:0007669"/>
    <property type="project" value="UniProtKB-EC"/>
</dbReference>
<feature type="compositionally biased region" description="Polar residues" evidence="6">
    <location>
        <begin position="857"/>
        <end position="871"/>
    </location>
</feature>
<evidence type="ECO:0000256" key="2">
    <source>
        <dbReference type="ARBA" id="ARBA00022801"/>
    </source>
</evidence>
<feature type="region of interest" description="Disordered" evidence="6">
    <location>
        <begin position="846"/>
        <end position="871"/>
    </location>
</feature>
<accession>A0A1G4GQP9</accession>
<dbReference type="InterPro" id="IPR041677">
    <property type="entry name" value="DNA2/NAM7_AAA_11"/>
</dbReference>
<dbReference type="eggNOG" id="KOG1802">
    <property type="taxonomic scope" value="Eukaryota"/>
</dbReference>
<keyword evidence="1" id="KW-0547">Nucleotide-binding</keyword>
<name>A0A1G4GQP9_PLAVI</name>
<evidence type="ECO:0000256" key="6">
    <source>
        <dbReference type="SAM" id="MobiDB-lite"/>
    </source>
</evidence>
<dbReference type="GO" id="GO:0016787">
    <property type="term" value="F:hydrolase activity"/>
    <property type="evidence" value="ECO:0007669"/>
    <property type="project" value="UniProtKB-KW"/>
</dbReference>
<dbReference type="EMBL" id="LT615239">
    <property type="protein sequence ID" value="SCO64892.1"/>
    <property type="molecule type" value="Genomic_DNA"/>
</dbReference>
<evidence type="ECO:0000313" key="9">
    <source>
        <dbReference type="Proteomes" id="UP000196402"/>
    </source>
</evidence>
<dbReference type="FunFam" id="3.40.50.300:FF:001247">
    <property type="entry name" value="Erythrocyte membrane-associated antigen"/>
    <property type="match status" value="1"/>
</dbReference>
<keyword evidence="3" id="KW-0347">Helicase</keyword>
<reference evidence="8 9" key="1">
    <citation type="submission" date="2016-07" db="EMBL/GenBank/DDBJ databases">
        <authorList>
            <consortium name="Pathogen Informatics"/>
        </authorList>
    </citation>
    <scope>NUCLEOTIDE SEQUENCE [LARGE SCALE GENOMIC DNA]</scope>
</reference>
<dbReference type="PANTHER" id="PTHR10887:SF322">
    <property type="entry name" value="HELICASE MOV-10"/>
    <property type="match status" value="1"/>
</dbReference>
<dbReference type="InterPro" id="IPR045055">
    <property type="entry name" value="DNA2/NAM7-like"/>
</dbReference>
<gene>
    <name evidence="8" type="ORF">PVT01_010006200</name>
</gene>
<evidence type="ECO:0000259" key="7">
    <source>
        <dbReference type="SMART" id="SM00487"/>
    </source>
</evidence>
<dbReference type="VEuPathDB" id="PlasmoDB:PVW1_010007800"/>
<dbReference type="Gene3D" id="3.40.50.300">
    <property type="entry name" value="P-loop containing nucleotide triphosphate hydrolases"/>
    <property type="match status" value="2"/>
</dbReference>
<feature type="region of interest" description="Disordered" evidence="6">
    <location>
        <begin position="1420"/>
        <end position="1459"/>
    </location>
</feature>
<dbReference type="InterPro" id="IPR047187">
    <property type="entry name" value="SF1_C_Upf1"/>
</dbReference>
<feature type="domain" description="Helicase ATP-binding" evidence="7">
    <location>
        <begin position="1806"/>
        <end position="2041"/>
    </location>
</feature>
<evidence type="ECO:0000256" key="1">
    <source>
        <dbReference type="ARBA" id="ARBA00022741"/>
    </source>
</evidence>
<feature type="region of interest" description="Disordered" evidence="6">
    <location>
        <begin position="128"/>
        <end position="150"/>
    </location>
</feature>
<dbReference type="SMART" id="SM00487">
    <property type="entry name" value="DEXDc"/>
    <property type="match status" value="1"/>
</dbReference>
<feature type="region of interest" description="Disordered" evidence="6">
    <location>
        <begin position="395"/>
        <end position="422"/>
    </location>
</feature>
<feature type="compositionally biased region" description="Gly residues" evidence="6">
    <location>
        <begin position="162"/>
        <end position="173"/>
    </location>
</feature>
<feature type="region of interest" description="Disordered" evidence="6">
    <location>
        <begin position="162"/>
        <end position="195"/>
    </location>
</feature>
<feature type="compositionally biased region" description="Gly residues" evidence="6">
    <location>
        <begin position="308"/>
        <end position="319"/>
    </location>
</feature>
<feature type="compositionally biased region" description="Low complexity" evidence="6">
    <location>
        <begin position="395"/>
        <end position="413"/>
    </location>
</feature>
<keyword evidence="2" id="KW-0378">Hydrolase</keyword>
<evidence type="ECO:0000256" key="3">
    <source>
        <dbReference type="ARBA" id="ARBA00022806"/>
    </source>
</evidence>
<feature type="compositionally biased region" description="Basic residues" evidence="6">
    <location>
        <begin position="135"/>
        <end position="144"/>
    </location>
</feature>
<dbReference type="InterPro" id="IPR027417">
    <property type="entry name" value="P-loop_NTPase"/>
</dbReference>
<dbReference type="Pfam" id="PF13086">
    <property type="entry name" value="AAA_11"/>
    <property type="match status" value="2"/>
</dbReference>
<feature type="region of interest" description="Disordered" evidence="6">
    <location>
        <begin position="275"/>
        <end position="371"/>
    </location>
</feature>
<feature type="compositionally biased region" description="Basic residues" evidence="6">
    <location>
        <begin position="608"/>
        <end position="622"/>
    </location>
</feature>
<feature type="compositionally biased region" description="Low complexity" evidence="6">
    <location>
        <begin position="527"/>
        <end position="544"/>
    </location>
</feature>
<feature type="compositionally biased region" description="Gly residues" evidence="6">
    <location>
        <begin position="598"/>
        <end position="607"/>
    </location>
</feature>
<dbReference type="GO" id="GO:0005694">
    <property type="term" value="C:chromosome"/>
    <property type="evidence" value="ECO:0007669"/>
    <property type="project" value="UniProtKB-ARBA"/>
</dbReference>
<feature type="compositionally biased region" description="Low complexity" evidence="6">
    <location>
        <begin position="339"/>
        <end position="352"/>
    </location>
</feature>
<comment type="catalytic activity">
    <reaction evidence="5">
        <text>ATP + H2O = ADP + phosphate + H(+)</text>
        <dbReference type="Rhea" id="RHEA:13065"/>
        <dbReference type="ChEBI" id="CHEBI:15377"/>
        <dbReference type="ChEBI" id="CHEBI:15378"/>
        <dbReference type="ChEBI" id="CHEBI:30616"/>
        <dbReference type="ChEBI" id="CHEBI:43474"/>
        <dbReference type="ChEBI" id="CHEBI:456216"/>
        <dbReference type="EC" id="3.6.4.12"/>
    </reaction>
    <physiologicalReaction direction="left-to-right" evidence="5">
        <dbReference type="Rhea" id="RHEA:13066"/>
    </physiologicalReaction>
</comment>
<evidence type="ECO:0000256" key="5">
    <source>
        <dbReference type="ARBA" id="ARBA00048432"/>
    </source>
</evidence>
<feature type="region of interest" description="Disordered" evidence="6">
    <location>
        <begin position="741"/>
        <end position="778"/>
    </location>
</feature>
<evidence type="ECO:0000256" key="4">
    <source>
        <dbReference type="ARBA" id="ARBA00022840"/>
    </source>
</evidence>
<protein>
    <submittedName>
        <fullName evidence="8">Erythrocyte membrane-associated antigen, putative</fullName>
    </submittedName>
</protein>
<dbReference type="Pfam" id="PF13087">
    <property type="entry name" value="AAA_12"/>
    <property type="match status" value="1"/>
</dbReference>
<feature type="compositionally biased region" description="Gly residues" evidence="6">
    <location>
        <begin position="498"/>
        <end position="511"/>
    </location>
</feature>
<dbReference type="InterPro" id="IPR041679">
    <property type="entry name" value="DNA2/NAM7-like_C"/>
</dbReference>
<dbReference type="PANTHER" id="PTHR10887">
    <property type="entry name" value="DNA2/NAM7 HELICASE FAMILY"/>
    <property type="match status" value="1"/>
</dbReference>
<feature type="compositionally biased region" description="Low complexity" evidence="6">
    <location>
        <begin position="486"/>
        <end position="497"/>
    </location>
</feature>
<feature type="compositionally biased region" description="Low complexity" evidence="6">
    <location>
        <begin position="174"/>
        <end position="183"/>
    </location>
</feature>
<proteinExistence type="predicted"/>
<dbReference type="FunFam" id="3.40.50.300:FF:000326">
    <property type="entry name" value="P-loop containing nucleoside triphosphate hydrolase"/>
    <property type="match status" value="1"/>
</dbReference>
<sequence>MILRRLQKPPASCRYMYIFSLINLFKSASSVLTKPSYAYIQNCNHIISQLPKKTNKLILSSCSNKKNYNAFVCKSYKKYKMNKKFSSSINMNKSNENENVLKDNNNISAFNKNTSDVKNFENFNQSSRSSAFGKRYSHGSKSKSKVSSGSYVGGGVGGSGVAGDGEGGGGGGSKYTSGHTYSGNHPGHHPNQINRETGAKNEEASYSLNETKLNTNANYMNSSMKENKGGGYPMNSSDPNMPPVNESSKIIQHNTKMSSFNKDNMLRKGVKDEGMYGHSGLGPNNSANNVMGSVDNAKSGMNNNSGSATGGNAPGGNASGGNYPENNQVKSTSYKNTKNSGSGSGNNRNNSMSEKKTNMEGIGSTNLKGNERFSHLNENRASSTKYNAKNAFSSNKKNMSTYNTNLSNANNNNPKKGGENASYAQNNFKRETSDDILNSNVNMAELNKNVGVVMDPNMNSIDMSNKLSAKDSYGKGDGVNNDANVGANTGNSNRTGNSRGGNGRIGNGRSGNGRSSKGHRGGRRRNNNSGGNNAGASNAGANNADASNAGANNAGASNAGANNAGANNAGGNNAGANNAGVNNSGANNSGVNNPSGTTPGGNSGTGRSGKRGSRRGGNRNRRSSNNNSGAFKSLSMTKSKDEKMNENFDNAMQENEYLQDNANNLRGMSENQPAHGGRGRNNKMVSYGSNAAMGGGRMSNVGMNGVQNMQSMQSMQNVQNVQNMQSMQSMQSVQNMANLPSMHSAKSPEHGKKSSRENEKATPGAMMKSARNMSYDNKGNNYMNDANQANAYEAKKSDPYANYSSSNSLKTMSQMNTMNSVSNVHNMGSMNSVNSAGSMSGANQMSGANNLMDDHYSGSQQNKQSGNVSGSTPFPNMDADAFLFHDFNEFVTYMYKDENILTLFYIRKNYLKAESREEFVTENDKIKYSIIWSFPNDEKITVTGTHSTKKLSKKVCVKKILQKLKNISVLEIDQMTKWMINSLNVVLKVEHKNMETKVNNNNMFCTSIEWKINNKMYHSMGIHAHEKIAEIVATQNLYMILYDVKDQLVKEMESGKMSGQHGTAGGMNSGKAYENSLFDKMMNNSNSKGYDDHAANKMGGKFEYGKGQMMQNKNMMDAAALYKTGSPSNKDFNAQGMNNYNTYYNSNEGMLHPQCGDNPMMHPMQGGAPVGAAVGAAGNMNPYARGGNSMELTNAGQLAGNNLNMNLMNYPNGNNMGGMPIMNDKNMGPGVGADHMNGLNNPGMVAPAPVITDPTDLIAYNLTKQDSGSIQMLRNNIASRYKVHQTENFEQVYNLFKCTLEWEWKNGKIACKTKSVGYGTTKNLAKCEAAYDMLVKNNLIEYISSTDRKNAHYIKDLIQKDVNKAMKLAIQFIMQYSSNAWSIFLVYLLRELLIDGNYDHINRLLTTVVEVSKEGRIEADKINESNSANAGGGSGANAGRMDGNHSHRSSRMNNSGQNHGIYSSNADGENYVDSSSSLFFCNPYIKNRSDNSNYVHKLVSIDLWEKLIDECVVVLNDKLCFHCITLLKEVELDYSIFISKCAHDYYKKYRIMLALELQANLSQSIQEKRDFEYLHENKSLLLKVKSATMPILSFTCTLTLEEKEWMKSTQMREDDIVLLKPCDLMLTDEDAWSSSLIGTITSTKSDNTVYNINVRIFSAENTRKANVKYSKYKLFLLLNIVTHERMLQALRAITFISSIPTTNQSPYVFTPEIRFLILHSYNKYSKHIAQTGKLNHEIAEYEKIKMDFHSHESSKNSGQEDLLTQYSGQAKNPYGDLLNDALNRQIGKTHTDDIDQYLIESINLPTNLPLNDSQKLACLSALTRRLTLVQGPPGTGKTHVACAIIDSWHRQNSNKKILAVADSNVAANNLVEGLKKRNIQAVRVGAGSDSDFHEEAIMDFHRYKDLLKLRKNNLQKEAKVMKALLFLEAVKKYNVVIATCVGSGHEIFDNEKFERVIIDECAQSIEPSNLIPLGHNCNNLVLIGDHKQLPPTIISSDATKLGLDRSLLERFVMAKIAPVHLLTTQRRMHLSICTFPNIHFYDNKLKTENVTEENRPIIKGFLWPNPKCRLAFIDVSLGKPGSKFENAYGTSKFNLYEIEPLISVLKSIVNEGCVSVDEIGILTAYDAQKVKLKKAVQDAFPYEAACRIEIDSIDGFQGKEKDLILFSAVRSNANNELGFLKDARRLNVMLTRAKRGVILFGDQFTLANDPENWLPWLNWISSKRAVVHITKLNEHLENADYSLIDKLNKINKTVNLKNVNVSDNYFLYGNDTGFSNDYNEPQNYNQNEEANFTVGLNDTKEEVEPVEEIVENWEDLL</sequence>
<feature type="compositionally biased region" description="Polar residues" evidence="6">
    <location>
        <begin position="324"/>
        <end position="338"/>
    </location>
</feature>
<feature type="region of interest" description="Disordered" evidence="6">
    <location>
        <begin position="220"/>
        <end position="240"/>
    </location>
</feature>
<dbReference type="SUPFAM" id="SSF52540">
    <property type="entry name" value="P-loop containing nucleoside triphosphate hydrolases"/>
    <property type="match status" value="1"/>
</dbReference>
<dbReference type="CDD" id="cd18808">
    <property type="entry name" value="SF1_C_Upf1"/>
    <property type="match status" value="1"/>
</dbReference>
<dbReference type="VEuPathDB" id="PlasmoDB:PVX_087715"/>
<keyword evidence="4" id="KW-0067">ATP-binding</keyword>
<feature type="region of interest" description="Disordered" evidence="6">
    <location>
        <begin position="472"/>
        <end position="544"/>
    </location>
</feature>
<dbReference type="Proteomes" id="UP000196402">
    <property type="component" value="Chromosome 1"/>
</dbReference>
<dbReference type="VEuPathDB" id="PlasmoDB:PVPAM_010016600"/>
<dbReference type="GO" id="GO:0043186">
    <property type="term" value="C:P granule"/>
    <property type="evidence" value="ECO:0007669"/>
    <property type="project" value="TreeGrafter"/>
</dbReference>
<feature type="compositionally biased region" description="Low complexity" evidence="6">
    <location>
        <begin position="580"/>
        <end position="597"/>
    </location>
</feature>
<feature type="compositionally biased region" description="Basic residues" evidence="6">
    <location>
        <begin position="516"/>
        <end position="526"/>
    </location>
</feature>